<dbReference type="PIRSF" id="PIRSF004557">
    <property type="entry name" value="SecY"/>
    <property type="match status" value="1"/>
</dbReference>
<dbReference type="Pfam" id="PF00344">
    <property type="entry name" value="SecY"/>
    <property type="match status" value="1"/>
</dbReference>
<keyword evidence="4 8" id="KW-0653">Protein transport</keyword>
<comment type="function">
    <text evidence="8">Part of the accessory SecA2/SecY2 system specifically required for export of possible cell wall proteins. The central subunit of a protein translocation channel.</text>
</comment>
<sequence length="407" mass="46157">MGALTRLKHIKTKEYKVLYQRVFFTLMIIVIYIIGSHITLPGIKVRTHLPHSFLDIALSNVGGDIGTIHLFSLGLGPWLTTMIIMALLTYRNIEKEKLETQLERHFKERFFTLLLAIIQGYFVLSSNQSKFQGVHIGFLLLILVTGTLLLVWLADQNTVYGIAGPTPIVLVGIVKSIFQHQQLQHIDGVAVAIGIALLLVVLVLLVWLERIEYRIHYQDVMHVTTSQKDTYISWKLNPAGSMAMMFSFSLFFIIGMLAQVIGRWLTGDASDQPVFLELNHSVGVLMFFVMFVMLNFMLSKVLFNTKRKAKAFQKSGHYMDGIYPGKATRVYLNRKSNQISAIGAAVLGLIISLPLLTAVVVTDMTQELSVFTQFVILIYMTINIAETVRTYLYFDQYQSFLDPYSKE</sequence>
<keyword evidence="7 8" id="KW-0472">Membrane</keyword>
<evidence type="ECO:0000256" key="9">
    <source>
        <dbReference type="NCBIfam" id="TIGR02920"/>
    </source>
</evidence>
<feature type="transmembrane region" description="Helical" evidence="8">
    <location>
        <begin position="68"/>
        <end position="90"/>
    </location>
</feature>
<accession>A0A2A4GZJ6</accession>
<dbReference type="EMBL" id="MWUU01000002">
    <property type="protein sequence ID" value="PCF56785.1"/>
    <property type="molecule type" value="Genomic_DNA"/>
</dbReference>
<feature type="transmembrane region" description="Helical" evidence="8">
    <location>
        <begin position="21"/>
        <end position="40"/>
    </location>
</feature>
<evidence type="ECO:0000313" key="10">
    <source>
        <dbReference type="EMBL" id="PCF56785.1"/>
    </source>
</evidence>
<feature type="transmembrane region" description="Helical" evidence="8">
    <location>
        <begin position="133"/>
        <end position="152"/>
    </location>
</feature>
<keyword evidence="5 8" id="KW-1133">Transmembrane helix</keyword>
<feature type="transmembrane region" description="Helical" evidence="8">
    <location>
        <begin position="368"/>
        <end position="385"/>
    </location>
</feature>
<evidence type="ECO:0000256" key="3">
    <source>
        <dbReference type="ARBA" id="ARBA00022692"/>
    </source>
</evidence>
<comment type="subunit">
    <text evidence="8">Component of the accessory SecA2/SecY2 protein translocase complex required to export cell wall proteins. May form heterotrimers with SecE and SecG subunits.</text>
</comment>
<dbReference type="Gene3D" id="1.10.3370.10">
    <property type="entry name" value="SecY subunit domain"/>
    <property type="match status" value="1"/>
</dbReference>
<dbReference type="AlphaFoldDB" id="A0A2A4GZJ6"/>
<keyword evidence="2 8" id="KW-1003">Cell membrane</keyword>
<feature type="transmembrane region" description="Helical" evidence="8">
    <location>
        <begin position="339"/>
        <end position="362"/>
    </location>
</feature>
<dbReference type="InterPro" id="IPR002208">
    <property type="entry name" value="SecY/SEC61-alpha"/>
</dbReference>
<dbReference type="NCBIfam" id="NF009082">
    <property type="entry name" value="PRK12417.1"/>
    <property type="match status" value="1"/>
</dbReference>
<dbReference type="NCBIfam" id="TIGR02920">
    <property type="entry name" value="acc_sec_Y2"/>
    <property type="match status" value="1"/>
</dbReference>
<evidence type="ECO:0000256" key="2">
    <source>
        <dbReference type="ARBA" id="ARBA00022475"/>
    </source>
</evidence>
<keyword evidence="1 8" id="KW-0813">Transport</keyword>
<evidence type="ECO:0000256" key="6">
    <source>
        <dbReference type="ARBA" id="ARBA00023010"/>
    </source>
</evidence>
<protein>
    <recommendedName>
        <fullName evidence="8 9">Accessory Sec system protein translocase subunit SecY2</fullName>
    </recommendedName>
</protein>
<evidence type="ECO:0000256" key="5">
    <source>
        <dbReference type="ARBA" id="ARBA00022989"/>
    </source>
</evidence>
<dbReference type="GO" id="GO:0005886">
    <property type="term" value="C:plasma membrane"/>
    <property type="evidence" value="ECO:0007669"/>
    <property type="project" value="UniProtKB-SubCell"/>
</dbReference>
<dbReference type="HAMAP" id="MF_01466">
    <property type="entry name" value="SecY2"/>
    <property type="match status" value="1"/>
</dbReference>
<comment type="caution">
    <text evidence="10">The sequence shown here is derived from an EMBL/GenBank/DDBJ whole genome shotgun (WGS) entry which is preliminary data.</text>
</comment>
<comment type="similarity">
    <text evidence="8">Belongs to the SecY/SEC61-alpha family. SecY2 subfamily.</text>
</comment>
<dbReference type="InterPro" id="IPR014269">
    <property type="entry name" value="SecY2"/>
</dbReference>
<feature type="transmembrane region" description="Helical" evidence="8">
    <location>
        <begin position="159"/>
        <end position="178"/>
    </location>
</feature>
<name>A0A2A4GZJ6_9STAP</name>
<reference evidence="10 11" key="1">
    <citation type="journal article" date="2017" name="PLoS ONE">
        <title>Development of a real-time PCR for detection of Staphylococcus pseudintermedius using a novel automated comparison of whole-genome sequences.</title>
        <authorList>
            <person name="Verstappen K.M."/>
            <person name="Huijbregts L."/>
            <person name="Spaninks M."/>
            <person name="Wagenaar J.A."/>
            <person name="Fluit A.C."/>
            <person name="Duim B."/>
        </authorList>
    </citation>
    <scope>NUCLEOTIDE SEQUENCE [LARGE SCALE GENOMIC DNA]</scope>
    <source>
        <strain evidence="10 11">215070706401-1</strain>
    </source>
</reference>
<evidence type="ECO:0000256" key="7">
    <source>
        <dbReference type="ARBA" id="ARBA00023136"/>
    </source>
</evidence>
<dbReference type="PANTHER" id="PTHR10906">
    <property type="entry name" value="SECY/SEC61-ALPHA FAMILY MEMBER"/>
    <property type="match status" value="1"/>
</dbReference>
<evidence type="ECO:0000256" key="4">
    <source>
        <dbReference type="ARBA" id="ARBA00022927"/>
    </source>
</evidence>
<proteinExistence type="inferred from homology"/>
<keyword evidence="3 8" id="KW-0812">Transmembrane</keyword>
<feature type="transmembrane region" description="Helical" evidence="8">
    <location>
        <begin position="190"/>
        <end position="208"/>
    </location>
</feature>
<dbReference type="PRINTS" id="PR00303">
    <property type="entry name" value="SECYTRNLCASE"/>
</dbReference>
<dbReference type="SUPFAM" id="SSF103491">
    <property type="entry name" value="Preprotein translocase SecY subunit"/>
    <property type="match status" value="1"/>
</dbReference>
<comment type="subcellular location">
    <subcellularLocation>
        <location evidence="8">Cell membrane</location>
        <topology evidence="8">Multi-pass membrane protein</topology>
    </subcellularLocation>
</comment>
<dbReference type="InterPro" id="IPR023201">
    <property type="entry name" value="SecY_dom_sf"/>
</dbReference>
<feature type="transmembrane region" description="Helical" evidence="8">
    <location>
        <begin position="242"/>
        <end position="262"/>
    </location>
</feature>
<evidence type="ECO:0000256" key="8">
    <source>
        <dbReference type="HAMAP-Rule" id="MF_01466"/>
    </source>
</evidence>
<feature type="transmembrane region" description="Helical" evidence="8">
    <location>
        <begin position="110"/>
        <end position="127"/>
    </location>
</feature>
<feature type="transmembrane region" description="Helical" evidence="8">
    <location>
        <begin position="282"/>
        <end position="303"/>
    </location>
</feature>
<keyword evidence="6 8" id="KW-0811">Translocation</keyword>
<dbReference type="RefSeq" id="WP_096591377.1">
    <property type="nucleotide sequence ID" value="NZ_MWRM01000006.1"/>
</dbReference>
<dbReference type="GO" id="GO:0006605">
    <property type="term" value="P:protein targeting"/>
    <property type="evidence" value="ECO:0007669"/>
    <property type="project" value="UniProtKB-UniRule"/>
</dbReference>
<evidence type="ECO:0000313" key="11">
    <source>
        <dbReference type="Proteomes" id="UP000218335"/>
    </source>
</evidence>
<organism evidence="10 11">
    <name type="scientific">Staphylococcus delphini</name>
    <dbReference type="NCBI Taxonomy" id="53344"/>
    <lineage>
        <taxon>Bacteria</taxon>
        <taxon>Bacillati</taxon>
        <taxon>Bacillota</taxon>
        <taxon>Bacilli</taxon>
        <taxon>Bacillales</taxon>
        <taxon>Staphylococcaceae</taxon>
        <taxon>Staphylococcus</taxon>
        <taxon>Staphylococcus intermedius group</taxon>
    </lineage>
</organism>
<gene>
    <name evidence="8" type="primary">secY2</name>
    <name evidence="10" type="ORF">B5C08_01755</name>
</gene>
<evidence type="ECO:0000256" key="1">
    <source>
        <dbReference type="ARBA" id="ARBA00022448"/>
    </source>
</evidence>
<dbReference type="Proteomes" id="UP000218335">
    <property type="component" value="Unassembled WGS sequence"/>
</dbReference>
<dbReference type="GO" id="GO:0065002">
    <property type="term" value="P:intracellular protein transmembrane transport"/>
    <property type="evidence" value="ECO:0007669"/>
    <property type="project" value="UniProtKB-UniRule"/>
</dbReference>